<dbReference type="RefSeq" id="WP_234129133.1">
    <property type="nucleotide sequence ID" value="NZ_JAHYQA010000014.1"/>
</dbReference>
<dbReference type="Proteomes" id="UP001200544">
    <property type="component" value="Unassembled WGS sequence"/>
</dbReference>
<feature type="domain" description="Bacterial bifunctional deaminase-reductase C-terminal" evidence="1">
    <location>
        <begin position="97"/>
        <end position="230"/>
    </location>
</feature>
<comment type="caution">
    <text evidence="2">The sequence shown here is derived from an EMBL/GenBank/DDBJ whole genome shotgun (WGS) entry which is preliminary data.</text>
</comment>
<reference evidence="2" key="1">
    <citation type="submission" date="2021-07" db="EMBL/GenBank/DDBJ databases">
        <title>Comparative genomics of Bacteroides fragilis group isolates reveals species-dependent resistance mechanisms and validates clinical tools for resistance prediction.</title>
        <authorList>
            <person name="Wallace M.J."/>
            <person name="Jean S."/>
            <person name="Wallace M.A."/>
            <person name="Carey-Ann B.D."/>
            <person name="Dantas G."/>
        </authorList>
    </citation>
    <scope>NUCLEOTIDE SEQUENCE</scope>
    <source>
        <strain evidence="2">BJH_160</strain>
    </source>
</reference>
<dbReference type="GO" id="GO:0009231">
    <property type="term" value="P:riboflavin biosynthetic process"/>
    <property type="evidence" value="ECO:0007669"/>
    <property type="project" value="InterPro"/>
</dbReference>
<sequence length="247" mass="28268">MKQEILFILLKDFVDWEGAYIAPYLNYGCGPDIESKYVVKGAVDELDVDRDFPRINGVKEGLYQYYEIEKTTDLWSLNSGRVQEKVGVNQCPLPTKRSMVSFVLLENNHLTLHGIEYFVQHSKNFVLVTSNSEHPAFSINADNLHILYYENLDLHEMMEDLYQKFGCNRITIQTGGTLNGMFLREKLFDYVDIIVALILVGGSDTPTLIDGESIRTSADLYKLGVLQLEKAETLMNSYIRLSYKVIK</sequence>
<dbReference type="SUPFAM" id="SSF53597">
    <property type="entry name" value="Dihydrofolate reductase-like"/>
    <property type="match status" value="1"/>
</dbReference>
<dbReference type="Pfam" id="PF01872">
    <property type="entry name" value="RibD_C"/>
    <property type="match status" value="1"/>
</dbReference>
<dbReference type="InterPro" id="IPR024072">
    <property type="entry name" value="DHFR-like_dom_sf"/>
</dbReference>
<gene>
    <name evidence="2" type="ORF">K0H07_20740</name>
</gene>
<dbReference type="AlphaFoldDB" id="A0AAW4Z9Z7"/>
<evidence type="ECO:0000313" key="2">
    <source>
        <dbReference type="EMBL" id="MCE9239574.1"/>
    </source>
</evidence>
<dbReference type="InterPro" id="IPR002734">
    <property type="entry name" value="RibDG_C"/>
</dbReference>
<proteinExistence type="predicted"/>
<organism evidence="2 3">
    <name type="scientific">Bacteroides thetaiotaomicron</name>
    <dbReference type="NCBI Taxonomy" id="818"/>
    <lineage>
        <taxon>Bacteria</taxon>
        <taxon>Pseudomonadati</taxon>
        <taxon>Bacteroidota</taxon>
        <taxon>Bacteroidia</taxon>
        <taxon>Bacteroidales</taxon>
        <taxon>Bacteroidaceae</taxon>
        <taxon>Bacteroides</taxon>
    </lineage>
</organism>
<dbReference type="GO" id="GO:0008703">
    <property type="term" value="F:5-amino-6-(5-phosphoribosylamino)uracil reductase activity"/>
    <property type="evidence" value="ECO:0007669"/>
    <property type="project" value="InterPro"/>
</dbReference>
<name>A0AAW4Z9Z7_BACT4</name>
<accession>A0AAW4Z9Z7</accession>
<dbReference type="Gene3D" id="3.40.430.10">
    <property type="entry name" value="Dihydrofolate Reductase, subunit A"/>
    <property type="match status" value="1"/>
</dbReference>
<evidence type="ECO:0000259" key="1">
    <source>
        <dbReference type="Pfam" id="PF01872"/>
    </source>
</evidence>
<evidence type="ECO:0000313" key="3">
    <source>
        <dbReference type="Proteomes" id="UP001200544"/>
    </source>
</evidence>
<dbReference type="EMBL" id="JAHYQA010000014">
    <property type="protein sequence ID" value="MCE9239574.1"/>
    <property type="molecule type" value="Genomic_DNA"/>
</dbReference>
<protein>
    <submittedName>
        <fullName evidence="2">Dihydrofolate reductase family protein</fullName>
    </submittedName>
</protein>